<organism evidence="6">
    <name type="scientific">Caldilineaceae bacterium SB0661_bin_32</name>
    <dbReference type="NCBI Taxonomy" id="2605255"/>
    <lineage>
        <taxon>Bacteria</taxon>
        <taxon>Bacillati</taxon>
        <taxon>Chloroflexota</taxon>
        <taxon>Caldilineae</taxon>
        <taxon>Caldilineales</taxon>
        <taxon>Caldilineaceae</taxon>
    </lineage>
</organism>
<dbReference type="Pfam" id="PF02547">
    <property type="entry name" value="Queuosine_synth"/>
    <property type="match status" value="1"/>
</dbReference>
<dbReference type="PANTHER" id="PTHR30307">
    <property type="entry name" value="S-ADENOSYLMETHIONINE:TRNA RIBOSYLTRANSFERASE-ISOMERASE"/>
    <property type="match status" value="1"/>
</dbReference>
<dbReference type="EC" id="2.4.99.17" evidence="5"/>
<evidence type="ECO:0000256" key="5">
    <source>
        <dbReference type="HAMAP-Rule" id="MF_00113"/>
    </source>
</evidence>
<dbReference type="InterPro" id="IPR003699">
    <property type="entry name" value="QueA"/>
</dbReference>
<keyword evidence="4 5" id="KW-0671">Queuosine biosynthesis</keyword>
<comment type="subunit">
    <text evidence="5">Monomer.</text>
</comment>
<dbReference type="Gene3D" id="3.40.1780.10">
    <property type="entry name" value="QueA-like"/>
    <property type="match status" value="1"/>
</dbReference>
<name>A0A6B1D3G8_9CHLR</name>
<keyword evidence="6" id="KW-0328">Glycosyltransferase</keyword>
<dbReference type="AlphaFoldDB" id="A0A6B1D3G8"/>
<keyword evidence="3 5" id="KW-0949">S-adenosyl-L-methionine</keyword>
<dbReference type="EMBL" id="VXMH01000024">
    <property type="protein sequence ID" value="MYC94400.1"/>
    <property type="molecule type" value="Genomic_DNA"/>
</dbReference>
<keyword evidence="1 5" id="KW-0963">Cytoplasm</keyword>
<proteinExistence type="inferred from homology"/>
<dbReference type="GO" id="GO:0005737">
    <property type="term" value="C:cytoplasm"/>
    <property type="evidence" value="ECO:0007669"/>
    <property type="project" value="UniProtKB-SubCell"/>
</dbReference>
<keyword evidence="6" id="KW-0413">Isomerase</keyword>
<dbReference type="InterPro" id="IPR042119">
    <property type="entry name" value="QueA_dom2"/>
</dbReference>
<comment type="subcellular location">
    <subcellularLocation>
        <location evidence="5">Cytoplasm</location>
    </subcellularLocation>
</comment>
<evidence type="ECO:0000256" key="1">
    <source>
        <dbReference type="ARBA" id="ARBA00022490"/>
    </source>
</evidence>
<comment type="pathway">
    <text evidence="5">tRNA modification; tRNA-queuosine biosynthesis.</text>
</comment>
<comment type="function">
    <text evidence="5">Transfers and isomerizes the ribose moiety from AdoMet to the 7-aminomethyl group of 7-deazaguanine (preQ1-tRNA) to give epoxyqueuosine (oQ-tRNA).</text>
</comment>
<dbReference type="InterPro" id="IPR036100">
    <property type="entry name" value="QueA_sf"/>
</dbReference>
<evidence type="ECO:0000256" key="3">
    <source>
        <dbReference type="ARBA" id="ARBA00022691"/>
    </source>
</evidence>
<dbReference type="InterPro" id="IPR042118">
    <property type="entry name" value="QueA_dom1"/>
</dbReference>
<dbReference type="HAMAP" id="MF_00113">
    <property type="entry name" value="QueA"/>
    <property type="match status" value="1"/>
</dbReference>
<reference evidence="6" key="1">
    <citation type="submission" date="2019-09" db="EMBL/GenBank/DDBJ databases">
        <title>Characterisation of the sponge microbiome using genome-centric metagenomics.</title>
        <authorList>
            <person name="Engelberts J.P."/>
            <person name="Robbins S.J."/>
            <person name="De Goeij J.M."/>
            <person name="Aranda M."/>
            <person name="Bell S.C."/>
            <person name="Webster N.S."/>
        </authorList>
    </citation>
    <scope>NUCLEOTIDE SEQUENCE</scope>
    <source>
        <strain evidence="6">SB0661_bin_32</strain>
    </source>
</reference>
<keyword evidence="2 5" id="KW-0808">Transferase</keyword>
<dbReference type="GO" id="GO:0008616">
    <property type="term" value="P:tRNA queuosine(34) biosynthetic process"/>
    <property type="evidence" value="ECO:0007669"/>
    <property type="project" value="UniProtKB-UniRule"/>
</dbReference>
<dbReference type="UniPathway" id="UPA00392"/>
<comment type="similarity">
    <text evidence="5">Belongs to the QueA family.</text>
</comment>
<dbReference type="PANTHER" id="PTHR30307:SF0">
    <property type="entry name" value="S-ADENOSYLMETHIONINE:TRNA RIBOSYLTRANSFERASE-ISOMERASE"/>
    <property type="match status" value="1"/>
</dbReference>
<dbReference type="SUPFAM" id="SSF111337">
    <property type="entry name" value="QueA-like"/>
    <property type="match status" value="1"/>
</dbReference>
<sequence length="361" mass="39600">MRTDLFDYELPKSFIAQHAAEPRDSSRLLVLDRASGRIEHCRFSEIGAFLRRGDLLVANDSRVVPARLRAHKATGGAVEIFLLRRLDEEGRTWSCLVRGRGLRAGARVELDGGPVEVEIVSEGHGGQRRAHFSMAIGGILEELGELPLPPYITDFAGDGGRYQTVYSRTDGSVAAPTAGLHFTPELLARLKDSGVGWETITLHVGLDTFGPVTAERVADHRIHREWAELTVASAGAVNAVGEQGGRVFAVGTTSTRVLEYCATTARRVDGNEPARGRETVVPFTGEVDLFIYPGYRFRAVDALLTNFHLPRSSLLMLVSAFVGQGRPEDLDAGRQMLLRTYEEAKAEGYRFYSFGDAMLIL</sequence>
<accession>A0A6B1D3G8</accession>
<evidence type="ECO:0000256" key="4">
    <source>
        <dbReference type="ARBA" id="ARBA00022785"/>
    </source>
</evidence>
<comment type="caution">
    <text evidence="6">The sequence shown here is derived from an EMBL/GenBank/DDBJ whole genome shotgun (WGS) entry which is preliminary data.</text>
</comment>
<dbReference type="NCBIfam" id="NF001140">
    <property type="entry name" value="PRK00147.1"/>
    <property type="match status" value="1"/>
</dbReference>
<protein>
    <recommendedName>
        <fullName evidence="5">S-adenosylmethionine:tRNA ribosyltransferase-isomerase</fullName>
        <ecNumber evidence="5">2.4.99.17</ecNumber>
    </recommendedName>
    <alternativeName>
        <fullName evidence="5">Queuosine biosynthesis protein QueA</fullName>
    </alternativeName>
</protein>
<dbReference type="Gene3D" id="2.40.10.240">
    <property type="entry name" value="QueA-like"/>
    <property type="match status" value="1"/>
</dbReference>
<dbReference type="NCBIfam" id="TIGR00113">
    <property type="entry name" value="queA"/>
    <property type="match status" value="1"/>
</dbReference>
<dbReference type="GO" id="GO:0051075">
    <property type="term" value="F:S-adenosylmethionine:tRNA ribosyltransferase-isomerase activity"/>
    <property type="evidence" value="ECO:0007669"/>
    <property type="project" value="UniProtKB-EC"/>
</dbReference>
<evidence type="ECO:0000256" key="2">
    <source>
        <dbReference type="ARBA" id="ARBA00022679"/>
    </source>
</evidence>
<comment type="catalytic activity">
    <reaction evidence="5">
        <text>7-aminomethyl-7-carbaguanosine(34) in tRNA + S-adenosyl-L-methionine = epoxyqueuosine(34) in tRNA + adenine + L-methionine + 2 H(+)</text>
        <dbReference type="Rhea" id="RHEA:32155"/>
        <dbReference type="Rhea" id="RHEA-COMP:10342"/>
        <dbReference type="Rhea" id="RHEA-COMP:18582"/>
        <dbReference type="ChEBI" id="CHEBI:15378"/>
        <dbReference type="ChEBI" id="CHEBI:16708"/>
        <dbReference type="ChEBI" id="CHEBI:57844"/>
        <dbReference type="ChEBI" id="CHEBI:59789"/>
        <dbReference type="ChEBI" id="CHEBI:82833"/>
        <dbReference type="ChEBI" id="CHEBI:194443"/>
        <dbReference type="EC" id="2.4.99.17"/>
    </reaction>
</comment>
<gene>
    <name evidence="5 6" type="primary">queA</name>
    <name evidence="6" type="ORF">F4X14_05460</name>
</gene>
<evidence type="ECO:0000313" key="6">
    <source>
        <dbReference type="EMBL" id="MYC94400.1"/>
    </source>
</evidence>